<dbReference type="EMBL" id="WMEZ01000001">
    <property type="protein sequence ID" value="MYL48204.1"/>
    <property type="molecule type" value="Genomic_DNA"/>
</dbReference>
<name>A0A845DY62_9BACI</name>
<organism evidence="1 2">
    <name type="scientific">Halobacillus litoralis</name>
    <dbReference type="NCBI Taxonomy" id="45668"/>
    <lineage>
        <taxon>Bacteria</taxon>
        <taxon>Bacillati</taxon>
        <taxon>Bacillota</taxon>
        <taxon>Bacilli</taxon>
        <taxon>Bacillales</taxon>
        <taxon>Bacillaceae</taxon>
        <taxon>Halobacillus</taxon>
    </lineage>
</organism>
<reference evidence="1 2" key="1">
    <citation type="submission" date="2019-11" db="EMBL/GenBank/DDBJ databases">
        <title>Genome sequences of 17 halophilic strains isolated from different environments.</title>
        <authorList>
            <person name="Furrow R.E."/>
        </authorList>
    </citation>
    <scope>NUCLEOTIDE SEQUENCE [LARGE SCALE GENOMIC DNA]</scope>
    <source>
        <strain evidence="1 2">22505_10_Sand</strain>
    </source>
</reference>
<accession>A0A845DY62</accession>
<dbReference type="OrthoDB" id="2870746at2"/>
<evidence type="ECO:0000313" key="1">
    <source>
        <dbReference type="EMBL" id="MYL48204.1"/>
    </source>
</evidence>
<comment type="caution">
    <text evidence="1">The sequence shown here is derived from an EMBL/GenBank/DDBJ whole genome shotgun (WGS) entry which is preliminary data.</text>
</comment>
<sequence length="144" mass="15765">MWKFLFWLLGIGLVFGGGYIVGIITSDDPSYQISIQEEGGEGQPPNGAVLSDVDHPAKLDSLLGILLHKQPAEGVSVNINEPDAFLKLMSPQRSIGLTAHRIWFTDDGAVLAEERNGTWQDAVFFTISERDASYIQSIMEGEAE</sequence>
<protein>
    <submittedName>
        <fullName evidence="1">Uncharacterized protein</fullName>
    </submittedName>
</protein>
<dbReference type="RefSeq" id="WP_160911528.1">
    <property type="nucleotide sequence ID" value="NZ_WMEZ01000001.1"/>
</dbReference>
<evidence type="ECO:0000313" key="2">
    <source>
        <dbReference type="Proteomes" id="UP000447393"/>
    </source>
</evidence>
<proteinExistence type="predicted"/>
<dbReference type="AlphaFoldDB" id="A0A845DY62"/>
<gene>
    <name evidence="1" type="ORF">GLV98_01855</name>
</gene>
<dbReference type="Proteomes" id="UP000447393">
    <property type="component" value="Unassembled WGS sequence"/>
</dbReference>